<reference evidence="1 2" key="1">
    <citation type="submission" date="2024-04" db="EMBL/GenBank/DDBJ databases">
        <title>Tritrichomonas musculus Genome.</title>
        <authorList>
            <person name="Alves-Ferreira E."/>
            <person name="Grigg M."/>
            <person name="Lorenzi H."/>
            <person name="Galac M."/>
        </authorList>
    </citation>
    <scope>NUCLEOTIDE SEQUENCE [LARGE SCALE GENOMIC DNA]</scope>
    <source>
        <strain evidence="1 2">EAF2021</strain>
    </source>
</reference>
<dbReference type="Gene3D" id="3.40.50.300">
    <property type="entry name" value="P-loop containing nucleotide triphosphate hydrolases"/>
    <property type="match status" value="1"/>
</dbReference>
<dbReference type="CDD" id="cd00882">
    <property type="entry name" value="Ras_like_GTPase"/>
    <property type="match status" value="1"/>
</dbReference>
<dbReference type="InterPro" id="IPR027417">
    <property type="entry name" value="P-loop_NTPase"/>
</dbReference>
<dbReference type="Proteomes" id="UP001470230">
    <property type="component" value="Unassembled WGS sequence"/>
</dbReference>
<keyword evidence="2" id="KW-1185">Reference proteome</keyword>
<evidence type="ECO:0000313" key="2">
    <source>
        <dbReference type="Proteomes" id="UP001470230"/>
    </source>
</evidence>
<organism evidence="1 2">
    <name type="scientific">Tritrichomonas musculus</name>
    <dbReference type="NCBI Taxonomy" id="1915356"/>
    <lineage>
        <taxon>Eukaryota</taxon>
        <taxon>Metamonada</taxon>
        <taxon>Parabasalia</taxon>
        <taxon>Tritrichomonadida</taxon>
        <taxon>Tritrichomonadidae</taxon>
        <taxon>Tritrichomonas</taxon>
    </lineage>
</organism>
<dbReference type="EMBL" id="JAPFFF010000054">
    <property type="protein sequence ID" value="KAK8838681.1"/>
    <property type="molecule type" value="Genomic_DNA"/>
</dbReference>
<dbReference type="SUPFAM" id="SSF52540">
    <property type="entry name" value="P-loop containing nucleoside triphosphate hydrolases"/>
    <property type="match status" value="1"/>
</dbReference>
<proteinExistence type="predicted"/>
<protein>
    <recommendedName>
        <fullName evidence="3">Guanylate-binding protein N-terminal domain-containing protein</fullName>
    </recommendedName>
</protein>
<name>A0ABR2GYE2_9EUKA</name>
<evidence type="ECO:0008006" key="3">
    <source>
        <dbReference type="Google" id="ProtNLM"/>
    </source>
</evidence>
<accession>A0ABR2GYE2</accession>
<sequence length="625" mass="71722">MFSRTAINFKENIFSLHSDLIKDLKDSKNPQFLLIVGPARSGKSTLSNMLIDPTIRPEKEIFKTDEGNDPVTFEIQYIVLKLSAITRAHQLPDPNVDCDLFLMDCEGIDSLGKVTLGLRKAICTLLQISTVNLFVTKNIDRTNIFQMRAFFTLPGLFPGSQRKLNKSIGVVLTDIGVPGKPTEEEFEQKRKANDRMELDKFYSKIKSHNLKFDKEHLALFAQPKWDRPEHYFESIKDLIRFIVKNIENRSKIPGEKLIEIFNDCVPIISENDDLDDPDIQLEKIVDNVVKKYLKKAFDATLELMTQLINENILNKSAEELIEQSKTKFIEPIENTVLESFEQKANEVFEDISSMFPDQYLQYKNDLREKVDQSAKEAFQNQCKQLVIPYVSDQIITENQNEINSFFDNQTSESLRSVNIEDLLNKYPGEAGQSFYDQLKSVCEYLTSCEEYNKQLNNIQTTITNEINQKYQDKCRNCPPYPRDLEDARKAGQNGDEVIIYPINANGKCAQFQVTENDELTIGGMTCELITRETNNNLTDIVDQKVSSIKASIDIRNMVIKPDVEILQYRETSKSKVLHSRRYKHFTDILRITVPDPFCFTDGTQTYENGSYGQAVAVKPIAFIIS</sequence>
<gene>
    <name evidence="1" type="ORF">M9Y10_032719</name>
</gene>
<comment type="caution">
    <text evidence="1">The sequence shown here is derived from an EMBL/GenBank/DDBJ whole genome shotgun (WGS) entry which is preliminary data.</text>
</comment>
<evidence type="ECO:0000313" key="1">
    <source>
        <dbReference type="EMBL" id="KAK8838681.1"/>
    </source>
</evidence>